<dbReference type="EnsemblMetazoa" id="PPA32900.1">
    <property type="protein sequence ID" value="PPA32900.1"/>
    <property type="gene ID" value="WBGene00205760"/>
</dbReference>
<evidence type="ECO:0000313" key="1">
    <source>
        <dbReference type="EnsemblMetazoa" id="PPA32900.1"/>
    </source>
</evidence>
<evidence type="ECO:0000313" key="2">
    <source>
        <dbReference type="Proteomes" id="UP000005239"/>
    </source>
</evidence>
<reference evidence="2" key="1">
    <citation type="journal article" date="2008" name="Nat. Genet.">
        <title>The Pristionchus pacificus genome provides a unique perspective on nematode lifestyle and parasitism.</title>
        <authorList>
            <person name="Dieterich C."/>
            <person name="Clifton S.W."/>
            <person name="Schuster L.N."/>
            <person name="Chinwalla A."/>
            <person name="Delehaunty K."/>
            <person name="Dinkelacker I."/>
            <person name="Fulton L."/>
            <person name="Fulton R."/>
            <person name="Godfrey J."/>
            <person name="Minx P."/>
            <person name="Mitreva M."/>
            <person name="Roeseler W."/>
            <person name="Tian H."/>
            <person name="Witte H."/>
            <person name="Yang S.P."/>
            <person name="Wilson R.K."/>
            <person name="Sommer R.J."/>
        </authorList>
    </citation>
    <scope>NUCLEOTIDE SEQUENCE [LARGE SCALE GENOMIC DNA]</scope>
    <source>
        <strain evidence="2">PS312</strain>
    </source>
</reference>
<sequence length="81" mass="9161">MNSSQSVNKTTAVDGFEGTSSVVQLAELALIGVCIALIFICTIFYIITRVMRRQHQKEFRQMEADARDPLKEGREMTTNHI</sequence>
<dbReference type="AlphaFoldDB" id="A0A2A6D111"/>
<accession>A0A8R1UL96</accession>
<protein>
    <submittedName>
        <fullName evidence="1">Uncharacterized protein</fullName>
    </submittedName>
</protein>
<dbReference type="Proteomes" id="UP000005239">
    <property type="component" value="Unassembled WGS sequence"/>
</dbReference>
<keyword evidence="2" id="KW-1185">Reference proteome</keyword>
<organism evidence="1 2">
    <name type="scientific">Pristionchus pacificus</name>
    <name type="common">Parasitic nematode worm</name>
    <dbReference type="NCBI Taxonomy" id="54126"/>
    <lineage>
        <taxon>Eukaryota</taxon>
        <taxon>Metazoa</taxon>
        <taxon>Ecdysozoa</taxon>
        <taxon>Nematoda</taxon>
        <taxon>Chromadorea</taxon>
        <taxon>Rhabditida</taxon>
        <taxon>Rhabditina</taxon>
        <taxon>Diplogasteromorpha</taxon>
        <taxon>Diplogasteroidea</taxon>
        <taxon>Neodiplogasteridae</taxon>
        <taxon>Pristionchus</taxon>
    </lineage>
</organism>
<name>A0A2A6D111_PRIPA</name>
<reference evidence="1" key="2">
    <citation type="submission" date="2022-06" db="UniProtKB">
        <authorList>
            <consortium name="EnsemblMetazoa"/>
        </authorList>
    </citation>
    <scope>IDENTIFICATION</scope>
    <source>
        <strain evidence="1">PS312</strain>
    </source>
</reference>
<proteinExistence type="predicted"/>
<gene>
    <name evidence="1" type="primary">WBGene00205760</name>
</gene>
<accession>A0A2A6D111</accession>